<protein>
    <recommendedName>
        <fullName evidence="5">ABC transporter domain-containing protein</fullName>
    </recommendedName>
</protein>
<comment type="similarity">
    <text evidence="1">Belongs to the ABC transporter superfamily. ABCF family. EF3 subfamily.</text>
</comment>
<evidence type="ECO:0000256" key="3">
    <source>
        <dbReference type="ARBA" id="ARBA00022741"/>
    </source>
</evidence>
<dbReference type="PANTHER" id="PTHR19211:SF96">
    <property type="entry name" value="ATP-BINDING PROTEIN YBIT-RELATED"/>
    <property type="match status" value="1"/>
</dbReference>
<dbReference type="SUPFAM" id="SSF52540">
    <property type="entry name" value="P-loop containing nucleoside triphosphate hydrolases"/>
    <property type="match status" value="1"/>
</dbReference>
<dbReference type="GO" id="GO:0005524">
    <property type="term" value="F:ATP binding"/>
    <property type="evidence" value="ECO:0007669"/>
    <property type="project" value="UniProtKB-KW"/>
</dbReference>
<dbReference type="Gene3D" id="3.40.50.300">
    <property type="entry name" value="P-loop containing nucleotide triphosphate hydrolases"/>
    <property type="match status" value="1"/>
</dbReference>
<dbReference type="PANTHER" id="PTHR19211">
    <property type="entry name" value="ATP-BINDING TRANSPORT PROTEIN-RELATED"/>
    <property type="match status" value="1"/>
</dbReference>
<evidence type="ECO:0000256" key="2">
    <source>
        <dbReference type="ARBA" id="ARBA00022737"/>
    </source>
</evidence>
<dbReference type="FunFam" id="3.40.50.300:FF:000070">
    <property type="entry name" value="Putative ABC transporter ATP-binding component"/>
    <property type="match status" value="1"/>
</dbReference>
<reference evidence="6" key="1">
    <citation type="submission" date="2022-08" db="UniProtKB">
        <authorList>
            <consortium name="EnsemblMetazoa"/>
        </authorList>
    </citation>
    <scope>IDENTIFICATION</scope>
</reference>
<dbReference type="InterPro" id="IPR027417">
    <property type="entry name" value="P-loop_NTPase"/>
</dbReference>
<keyword evidence="3" id="KW-0547">Nucleotide-binding</keyword>
<keyword evidence="2" id="KW-0677">Repeat</keyword>
<evidence type="ECO:0000256" key="1">
    <source>
        <dbReference type="ARBA" id="ARBA00011054"/>
    </source>
</evidence>
<dbReference type="InterPro" id="IPR050611">
    <property type="entry name" value="ABCF"/>
</dbReference>
<evidence type="ECO:0000313" key="6">
    <source>
        <dbReference type="EnsemblMetazoa" id="ACOM022738-PA.1"/>
    </source>
</evidence>
<dbReference type="Proteomes" id="UP000075882">
    <property type="component" value="Unassembled WGS sequence"/>
</dbReference>
<name>A0A8W7NZQ1_ANOCL</name>
<dbReference type="VEuPathDB" id="VectorBase:ACON2_042403"/>
<dbReference type="InterPro" id="IPR003439">
    <property type="entry name" value="ABC_transporter-like_ATP-bd"/>
</dbReference>
<dbReference type="EnsemblMetazoa" id="ACOM022738-RA">
    <property type="protein sequence ID" value="ACOM022738-PA.1"/>
    <property type="gene ID" value="ACOM022738"/>
</dbReference>
<accession>A0A8W7NZQ1</accession>
<dbReference type="GO" id="GO:0016887">
    <property type="term" value="F:ATP hydrolysis activity"/>
    <property type="evidence" value="ECO:0007669"/>
    <property type="project" value="InterPro"/>
</dbReference>
<keyword evidence="4" id="KW-0067">ATP-binding</keyword>
<evidence type="ECO:0000256" key="4">
    <source>
        <dbReference type="ARBA" id="ARBA00022840"/>
    </source>
</evidence>
<dbReference type="CDD" id="cd03221">
    <property type="entry name" value="ABCF_EF-3"/>
    <property type="match status" value="1"/>
</dbReference>
<dbReference type="InterPro" id="IPR003593">
    <property type="entry name" value="AAA+_ATPase"/>
</dbReference>
<organism evidence="6">
    <name type="scientific">Anopheles coluzzii</name>
    <name type="common">African malaria mosquito</name>
    <dbReference type="NCBI Taxonomy" id="1518534"/>
    <lineage>
        <taxon>Eukaryota</taxon>
        <taxon>Metazoa</taxon>
        <taxon>Ecdysozoa</taxon>
        <taxon>Arthropoda</taxon>
        <taxon>Hexapoda</taxon>
        <taxon>Insecta</taxon>
        <taxon>Pterygota</taxon>
        <taxon>Neoptera</taxon>
        <taxon>Endopterygota</taxon>
        <taxon>Diptera</taxon>
        <taxon>Nematocera</taxon>
        <taxon>Culicoidea</taxon>
        <taxon>Culicidae</taxon>
        <taxon>Anophelinae</taxon>
        <taxon>Anopheles</taxon>
    </lineage>
</organism>
<dbReference type="InterPro" id="IPR032781">
    <property type="entry name" value="ABC_tran_Xtn"/>
</dbReference>
<dbReference type="Pfam" id="PF00005">
    <property type="entry name" value="ABC_tran"/>
    <property type="match status" value="1"/>
</dbReference>
<proteinExistence type="inferred from homology"/>
<dbReference type="AlphaFoldDB" id="A0A8W7NZQ1"/>
<sequence length="354" mass="39187">MIASAQARERQLSSNSKAKERIQELQEFVARFSANKSKARQATSRLKQVDKLKSEMVDVKPSSRQSPFIRFETDDRFKLHRQAVEVESLNKAYDSKVLFKDMSFILEAGARLAVIGPNGAGKTSLVKLLAGAFEARLAEGLTADYGNIKWAEKAQIGYFAQDHEAEFDSDMTLTEWMRQWGQEGDDEQVIRGTLGRLLFGGDEVTKPVRVLSGGEKGRMLDGKLLLQKPNVMIMDEPTNHMDMESIEALNMALEKYKGTLIFVSHDRHFVSSLATHVLELDGKGGYDYDTGNYEDYLGQQRPGVSRNSGSGSCLWHRGRPARASALRTGAGALYCSATLCCAAMMTADDAPVLT</sequence>
<dbReference type="Pfam" id="PF12848">
    <property type="entry name" value="ABC_tran_Xtn"/>
    <property type="match status" value="1"/>
</dbReference>
<dbReference type="SMART" id="SM00382">
    <property type="entry name" value="AAA"/>
    <property type="match status" value="1"/>
</dbReference>
<evidence type="ECO:0000259" key="5">
    <source>
        <dbReference type="PROSITE" id="PS50893"/>
    </source>
</evidence>
<dbReference type="PROSITE" id="PS50893">
    <property type="entry name" value="ABC_TRANSPORTER_2"/>
    <property type="match status" value="1"/>
</dbReference>
<feature type="domain" description="ABC transporter" evidence="5">
    <location>
        <begin position="84"/>
        <end position="307"/>
    </location>
</feature>